<evidence type="ECO:0000313" key="3">
    <source>
        <dbReference type="Proteomes" id="UP000318937"/>
    </source>
</evidence>
<name>A0A544TG42_9BACI</name>
<feature type="domain" description="VTC" evidence="1">
    <location>
        <begin position="7"/>
        <end position="227"/>
    </location>
</feature>
<protein>
    <submittedName>
        <fullName evidence="2">Polyphosphate polymerase domain-containing protein</fullName>
    </submittedName>
</protein>
<evidence type="ECO:0000259" key="1">
    <source>
        <dbReference type="Pfam" id="PF09359"/>
    </source>
</evidence>
<dbReference type="RefSeq" id="WP_142606289.1">
    <property type="nucleotide sequence ID" value="NZ_VDGG01000011.1"/>
</dbReference>
<evidence type="ECO:0000313" key="2">
    <source>
        <dbReference type="EMBL" id="TQR16433.1"/>
    </source>
</evidence>
<sequence>MQKELKFRHELKYYVNYHQYYLIRQRLRLLMKQDVHANENGEYHIRSVYFDDIENKALQEKQAGIENRHKYRIRMYNKSDAIIHVEKKIKRNTFIAKEKTPISRDTLDRLLVNDYTVLAHEVSPLLQEVYYEMKNRMLRPKVIVDYVREAYVARTGNVRITFDKELRTGLNKIDPFDPDLYPVKVLDEFVYILEVKYDEYIPNYIRDALQLNGLQRQAASKYTICRKFIKANSWEDQ</sequence>
<dbReference type="InterPro" id="IPR042267">
    <property type="entry name" value="VTC_sf"/>
</dbReference>
<gene>
    <name evidence="2" type="ORF">FG383_06885</name>
</gene>
<proteinExistence type="predicted"/>
<dbReference type="CDD" id="cd07750">
    <property type="entry name" value="PolyPPase_VTC_like"/>
    <property type="match status" value="1"/>
</dbReference>
<dbReference type="OrthoDB" id="9784042at2"/>
<dbReference type="Pfam" id="PF09359">
    <property type="entry name" value="VTC"/>
    <property type="match status" value="1"/>
</dbReference>
<organism evidence="2 3">
    <name type="scientific">Psychrobacillus soli</name>
    <dbReference type="NCBI Taxonomy" id="1543965"/>
    <lineage>
        <taxon>Bacteria</taxon>
        <taxon>Bacillati</taxon>
        <taxon>Bacillota</taxon>
        <taxon>Bacilli</taxon>
        <taxon>Bacillales</taxon>
        <taxon>Bacillaceae</taxon>
        <taxon>Psychrobacillus</taxon>
    </lineage>
</organism>
<dbReference type="Proteomes" id="UP000318937">
    <property type="component" value="Unassembled WGS sequence"/>
</dbReference>
<comment type="caution">
    <text evidence="2">The sequence shown here is derived from an EMBL/GenBank/DDBJ whole genome shotgun (WGS) entry which is preliminary data.</text>
</comment>
<dbReference type="EMBL" id="VDGG01000011">
    <property type="protein sequence ID" value="TQR16433.1"/>
    <property type="molecule type" value="Genomic_DNA"/>
</dbReference>
<dbReference type="Gene3D" id="3.20.100.30">
    <property type="entry name" value="VTC, catalytic tunnel domain"/>
    <property type="match status" value="1"/>
</dbReference>
<reference evidence="2 3" key="1">
    <citation type="submission" date="2019-05" db="EMBL/GenBank/DDBJ databases">
        <title>Psychrobacillus vulpis sp. nov., a new species isolated from feces of a red fox that inhabits in The Tablas de Daimiel Natural Park, Albacete, Spain.</title>
        <authorList>
            <person name="Rodriguez M."/>
            <person name="Reina J.C."/>
            <person name="Bejar V."/>
            <person name="Llamas I."/>
        </authorList>
    </citation>
    <scope>NUCLEOTIDE SEQUENCE [LARGE SCALE GENOMIC DNA]</scope>
    <source>
        <strain evidence="2 3">NHI-2</strain>
    </source>
</reference>
<dbReference type="InterPro" id="IPR018966">
    <property type="entry name" value="VTC_domain"/>
</dbReference>
<accession>A0A544TG42</accession>
<dbReference type="GO" id="GO:0006799">
    <property type="term" value="P:polyphosphate biosynthetic process"/>
    <property type="evidence" value="ECO:0007669"/>
    <property type="project" value="UniProtKB-ARBA"/>
</dbReference>
<dbReference type="AlphaFoldDB" id="A0A544TG42"/>
<keyword evidence="3" id="KW-1185">Reference proteome</keyword>